<dbReference type="SMART" id="SM00267">
    <property type="entry name" value="GGDEF"/>
    <property type="match status" value="1"/>
</dbReference>
<dbReference type="GO" id="GO:0071111">
    <property type="term" value="F:cyclic-guanylate-specific phosphodiesterase activity"/>
    <property type="evidence" value="ECO:0007669"/>
    <property type="project" value="InterPro"/>
</dbReference>
<dbReference type="Proteomes" id="UP001139722">
    <property type="component" value="Unassembled WGS sequence"/>
</dbReference>
<sequence length="774" mass="83486">MRIARLDPVERVFLVLGSAVAIVLAAAAVRYVVQLPPASALLTGVYVAAIGAAAVLRIPVGRTAEIPSFGGAVALLVLVAGDVDPFALAGLFAVGVFGCYALILRRLSSALYAAGLGSTSALAFVAVFAALRRSEMFPILAIAAATTAYMATLLLIEFGRRSGRWGRDGGFGVSAVRPIALLVVWALIAGVSEVLLLFANLFAGGTSISRDTALAALLAVVVAAVFVVLALASRIRLLARQLRIVIDAAVRLPWDDVDDVDAMLVDLVRDSVGADEVLVGEASGDRADIEVALTDDGSRRLVARRVLNVQAFDESDRRIVEALAHIQQLVVRSRADLRDLRRRARTDGLTGLSNYRTFHEALTTMNAQRRYDDAMAVLYVDLDDFKTYNDLRGHGFGDEVLTHVVRSIVDSVRPSDLVARVGGDEFAVILTQLSSLEQAELIAERVIENTARPIEIDGVRVTPRLSVGLAYSEHREDDVSRLVDDADRTMLTVKRNAKARGKVKKKGNLGVSKHRSSHLNDVVARAVAEQSYLLAYQPIVSLINRRIWAFEALVRLPAGVADGLAPAEFVEAVERLGLLDEFTRHVTRTALEQTRAFRAISPDIACVAVNIEASQLLPERLGPFFGEIAAEFGELSLCLELNERSVAAVSEELRAQADRLRSRGILIALDDYGAINSSVDALVRIPMDILKLDRSLVSDLTDVRMVEAVRAMQSFGDNLDYALVVEGVEEEAAVEVLASIGVRSAQGFLFGRAASPEATIARLREFGNAAITTR</sequence>
<dbReference type="RefSeq" id="WP_157000305.1">
    <property type="nucleotide sequence ID" value="NZ_BAAANU010000044.1"/>
</dbReference>
<accession>A0A9X2GYH3</accession>
<dbReference type="Pfam" id="PF00990">
    <property type="entry name" value="GGDEF"/>
    <property type="match status" value="1"/>
</dbReference>
<evidence type="ECO:0000256" key="1">
    <source>
        <dbReference type="SAM" id="Phobius"/>
    </source>
</evidence>
<keyword evidence="1" id="KW-0812">Transmembrane</keyword>
<proteinExistence type="predicted"/>
<feature type="transmembrane region" description="Helical" evidence="1">
    <location>
        <begin position="179"/>
        <end position="202"/>
    </location>
</feature>
<dbReference type="PROSITE" id="PS50887">
    <property type="entry name" value="GGDEF"/>
    <property type="match status" value="1"/>
</dbReference>
<keyword evidence="1" id="KW-1133">Transmembrane helix</keyword>
<evidence type="ECO:0000313" key="5">
    <source>
        <dbReference type="Proteomes" id="UP001139722"/>
    </source>
</evidence>
<feature type="transmembrane region" description="Helical" evidence="1">
    <location>
        <begin position="137"/>
        <end position="158"/>
    </location>
</feature>
<evidence type="ECO:0000259" key="3">
    <source>
        <dbReference type="PROSITE" id="PS50887"/>
    </source>
</evidence>
<feature type="transmembrane region" description="Helical" evidence="1">
    <location>
        <begin position="38"/>
        <end position="56"/>
    </location>
</feature>
<feature type="domain" description="EAL" evidence="2">
    <location>
        <begin position="516"/>
        <end position="767"/>
    </location>
</feature>
<dbReference type="CDD" id="cd01949">
    <property type="entry name" value="GGDEF"/>
    <property type="match status" value="1"/>
</dbReference>
<gene>
    <name evidence="4" type="ORF">BJ978_000176</name>
</gene>
<organism evidence="4 5">
    <name type="scientific">Agromyces terreus</name>
    <dbReference type="NCBI Taxonomy" id="424795"/>
    <lineage>
        <taxon>Bacteria</taxon>
        <taxon>Bacillati</taxon>
        <taxon>Actinomycetota</taxon>
        <taxon>Actinomycetes</taxon>
        <taxon>Micrococcales</taxon>
        <taxon>Microbacteriaceae</taxon>
        <taxon>Agromyces</taxon>
    </lineage>
</organism>
<keyword evidence="1" id="KW-0472">Membrane</keyword>
<feature type="transmembrane region" description="Helical" evidence="1">
    <location>
        <begin position="12"/>
        <end position="32"/>
    </location>
</feature>
<evidence type="ECO:0000313" key="4">
    <source>
        <dbReference type="EMBL" id="MCP2369500.1"/>
    </source>
</evidence>
<name>A0A9X2GYH3_9MICO</name>
<dbReference type="OrthoDB" id="23692at2"/>
<dbReference type="InterPro" id="IPR035919">
    <property type="entry name" value="EAL_sf"/>
</dbReference>
<reference evidence="4" key="1">
    <citation type="submission" date="2022-06" db="EMBL/GenBank/DDBJ databases">
        <title>Sequencing the genomes of 1000 actinobacteria strains.</title>
        <authorList>
            <person name="Klenk H.-P."/>
        </authorList>
    </citation>
    <scope>NUCLEOTIDE SEQUENCE</scope>
    <source>
        <strain evidence="4">DSM 22016</strain>
    </source>
</reference>
<dbReference type="SUPFAM" id="SSF141868">
    <property type="entry name" value="EAL domain-like"/>
    <property type="match status" value="1"/>
</dbReference>
<dbReference type="EMBL" id="JAMZDY010000001">
    <property type="protein sequence ID" value="MCP2369500.1"/>
    <property type="molecule type" value="Genomic_DNA"/>
</dbReference>
<dbReference type="InterPro" id="IPR050706">
    <property type="entry name" value="Cyclic-di-GMP_PDE-like"/>
</dbReference>
<comment type="caution">
    <text evidence="4">The sequence shown here is derived from an EMBL/GenBank/DDBJ whole genome shotgun (WGS) entry which is preliminary data.</text>
</comment>
<dbReference type="CDD" id="cd01948">
    <property type="entry name" value="EAL"/>
    <property type="match status" value="1"/>
</dbReference>
<dbReference type="SMART" id="SM00052">
    <property type="entry name" value="EAL"/>
    <property type="match status" value="1"/>
</dbReference>
<keyword evidence="5" id="KW-1185">Reference proteome</keyword>
<feature type="transmembrane region" description="Helical" evidence="1">
    <location>
        <begin position="214"/>
        <end position="233"/>
    </location>
</feature>
<dbReference type="NCBIfam" id="TIGR00254">
    <property type="entry name" value="GGDEF"/>
    <property type="match status" value="1"/>
</dbReference>
<evidence type="ECO:0000259" key="2">
    <source>
        <dbReference type="PROSITE" id="PS50883"/>
    </source>
</evidence>
<protein>
    <submittedName>
        <fullName evidence="4">Diguanylate cyclase (GGDEF)-like protein</fullName>
    </submittedName>
</protein>
<dbReference type="AlphaFoldDB" id="A0A9X2GYH3"/>
<dbReference type="InterPro" id="IPR001633">
    <property type="entry name" value="EAL_dom"/>
</dbReference>
<dbReference type="SUPFAM" id="SSF55073">
    <property type="entry name" value="Nucleotide cyclase"/>
    <property type="match status" value="1"/>
</dbReference>
<dbReference type="InterPro" id="IPR000160">
    <property type="entry name" value="GGDEF_dom"/>
</dbReference>
<dbReference type="Gene3D" id="3.20.20.450">
    <property type="entry name" value="EAL domain"/>
    <property type="match status" value="1"/>
</dbReference>
<feature type="domain" description="GGDEF" evidence="3">
    <location>
        <begin position="373"/>
        <end position="506"/>
    </location>
</feature>
<dbReference type="PANTHER" id="PTHR33121:SF70">
    <property type="entry name" value="SIGNALING PROTEIN YKOW"/>
    <property type="match status" value="1"/>
</dbReference>
<dbReference type="Gene3D" id="3.30.70.270">
    <property type="match status" value="1"/>
</dbReference>
<dbReference type="PROSITE" id="PS50883">
    <property type="entry name" value="EAL"/>
    <property type="match status" value="1"/>
</dbReference>
<dbReference type="Pfam" id="PF00563">
    <property type="entry name" value="EAL"/>
    <property type="match status" value="1"/>
</dbReference>
<dbReference type="InterPro" id="IPR029787">
    <property type="entry name" value="Nucleotide_cyclase"/>
</dbReference>
<feature type="transmembrane region" description="Helical" evidence="1">
    <location>
        <begin position="110"/>
        <end position="131"/>
    </location>
</feature>
<dbReference type="InterPro" id="IPR043128">
    <property type="entry name" value="Rev_trsase/Diguanyl_cyclase"/>
</dbReference>
<dbReference type="PANTHER" id="PTHR33121">
    <property type="entry name" value="CYCLIC DI-GMP PHOSPHODIESTERASE PDEF"/>
    <property type="match status" value="1"/>
</dbReference>